<comment type="caution">
    <text evidence="1">The sequence shown here is derived from an EMBL/GenBank/DDBJ whole genome shotgun (WGS) entry which is preliminary data.</text>
</comment>
<evidence type="ECO:0000313" key="2">
    <source>
        <dbReference type="Proteomes" id="UP000315423"/>
    </source>
</evidence>
<dbReference type="Proteomes" id="UP000315423">
    <property type="component" value="Unassembled WGS sequence"/>
</dbReference>
<organism evidence="1 2">
    <name type="scientific">Candidatus Methanomarinus sp</name>
    <dbReference type="NCBI Taxonomy" id="3386244"/>
    <lineage>
        <taxon>Archaea</taxon>
        <taxon>Methanobacteriati</taxon>
        <taxon>Methanobacteriota</taxon>
        <taxon>Stenosarchaea group</taxon>
        <taxon>Methanomicrobia</taxon>
        <taxon>Methanosarcinales</taxon>
        <taxon>ANME-2 cluster</taxon>
        <taxon>Candidatus Methanocomedenaceae</taxon>
        <taxon>Candidatus Methanomarinus</taxon>
    </lineage>
</organism>
<gene>
    <name evidence="1" type="ORF">C5S46_03615</name>
</gene>
<protein>
    <submittedName>
        <fullName evidence="1">Glucose-1-phosphate thymidylyltransferase</fullName>
    </submittedName>
</protein>
<name>A0AC61SAZ4_9EURY</name>
<accession>A0AC61SAZ4</accession>
<evidence type="ECO:0000313" key="1">
    <source>
        <dbReference type="EMBL" id="TKY91864.1"/>
    </source>
</evidence>
<reference evidence="1" key="1">
    <citation type="submission" date="2018-09" db="EMBL/GenBank/DDBJ databases">
        <title>A genomic encyclopedia of anaerobic methanotrophic archaea.</title>
        <authorList>
            <person name="Skennerton C.T."/>
            <person name="Chadwick G.L."/>
            <person name="Laso-Perez R."/>
            <person name="Leu A.O."/>
            <person name="Speth D.R."/>
            <person name="Yu H."/>
            <person name="Morgan-Lang C."/>
            <person name="Hatzenpichler R."/>
            <person name="Goudeau D."/>
            <person name="Malmstrom R."/>
            <person name="Woyke T."/>
            <person name="Hallam S."/>
            <person name="Tyson G.W."/>
            <person name="Wegener G."/>
            <person name="Boetius A."/>
            <person name="Orphan V.J."/>
        </authorList>
    </citation>
    <scope>NUCLEOTIDE SEQUENCE</scope>
    <source>
        <strain evidence="1">CONS3730D10UFb2</strain>
    </source>
</reference>
<feature type="non-terminal residue" evidence="1">
    <location>
        <position position="260"/>
    </location>
</feature>
<dbReference type="EMBL" id="QYBA01000117">
    <property type="protein sequence ID" value="TKY91864.1"/>
    <property type="molecule type" value="Genomic_DNA"/>
</dbReference>
<proteinExistence type="predicted"/>
<sequence>MNRMKAVILAAGEGTRMRPLTKNRPKVMLPVGNCPILQHVIEQVKGADITDIVLVIGYHSDTIIDYFKDGRAFGVNMEYVVQKERLGTANAIGVAEPLINKRFLVLNGDVMITSAQIRTLRSYNEPVVMTAHEVDNPRAFGVLEVNNGHVTHVHEKPEIPPTNLANAGIYIFGPEVFEYIKKTSLSSRNEYEITQTILEMINSKINVGYRIIKEKWLDIGRPWDLLDANTEFLTTITEDIKGEVEGGVHILGPVVVEKGA</sequence>